<dbReference type="PANTHER" id="PTHR43133">
    <property type="entry name" value="RNA POLYMERASE ECF-TYPE SIGMA FACTO"/>
    <property type="match status" value="1"/>
</dbReference>
<evidence type="ECO:0000256" key="5">
    <source>
        <dbReference type="ARBA" id="ARBA00023163"/>
    </source>
</evidence>
<evidence type="ECO:0000256" key="2">
    <source>
        <dbReference type="ARBA" id="ARBA00023015"/>
    </source>
</evidence>
<dbReference type="InterPro" id="IPR007627">
    <property type="entry name" value="RNA_pol_sigma70_r2"/>
</dbReference>
<dbReference type="Gene3D" id="1.10.1740.10">
    <property type="match status" value="1"/>
</dbReference>
<comment type="caution">
    <text evidence="8">The sequence shown here is derived from an EMBL/GenBank/DDBJ whole genome shotgun (WGS) entry which is preliminary data.</text>
</comment>
<dbReference type="InterPro" id="IPR013324">
    <property type="entry name" value="RNA_pol_sigma_r3/r4-like"/>
</dbReference>
<feature type="domain" description="RNA polymerase sigma factor 70 region 4 type 2" evidence="7">
    <location>
        <begin position="104"/>
        <end position="155"/>
    </location>
</feature>
<keyword evidence="5" id="KW-0804">Transcription</keyword>
<name>A0ABP8Y5P0_9ACTN</name>
<feature type="domain" description="RNA polymerase sigma-70 region 2" evidence="6">
    <location>
        <begin position="15"/>
        <end position="78"/>
    </location>
</feature>
<dbReference type="InterPro" id="IPR014325">
    <property type="entry name" value="RNA_pol_sigma-E_actinobac"/>
</dbReference>
<dbReference type="InterPro" id="IPR039425">
    <property type="entry name" value="RNA_pol_sigma-70-like"/>
</dbReference>
<dbReference type="PANTHER" id="PTHR43133:SF50">
    <property type="entry name" value="ECF RNA POLYMERASE SIGMA FACTOR SIGM"/>
    <property type="match status" value="1"/>
</dbReference>
<evidence type="ECO:0000259" key="7">
    <source>
        <dbReference type="Pfam" id="PF08281"/>
    </source>
</evidence>
<keyword evidence="4" id="KW-0238">DNA-binding</keyword>
<dbReference type="NCBIfam" id="TIGR02937">
    <property type="entry name" value="sigma70-ECF"/>
    <property type="match status" value="1"/>
</dbReference>
<gene>
    <name evidence="8" type="ORF">GCM10023349_47480</name>
</gene>
<dbReference type="InterPro" id="IPR013249">
    <property type="entry name" value="RNA_pol_sigma70_r4_t2"/>
</dbReference>
<dbReference type="SUPFAM" id="SSF88946">
    <property type="entry name" value="Sigma2 domain of RNA polymerase sigma factors"/>
    <property type="match status" value="1"/>
</dbReference>
<sequence length="172" mass="19142">MKPDEDDYRAFVDARYARLVRAAILFGCGDQDAEDAVQEALIRCYAAWGRVSAADDRDAYVYRVLVNGIGRSRRRKWRGEIPYQDLPEPPPTGDPATEVSLSHSIRSSLGRLGHEQRQVLVLRYFADLTEAQIASVLGIAPGTVKSRASRAIAALSEDTSLRDLITRAHEEK</sequence>
<dbReference type="InterPro" id="IPR013325">
    <property type="entry name" value="RNA_pol_sigma_r2"/>
</dbReference>
<keyword evidence="9" id="KW-1185">Reference proteome</keyword>
<evidence type="ECO:0000313" key="8">
    <source>
        <dbReference type="EMBL" id="GAA4721531.1"/>
    </source>
</evidence>
<dbReference type="Pfam" id="PF04542">
    <property type="entry name" value="Sigma70_r2"/>
    <property type="match status" value="1"/>
</dbReference>
<dbReference type="CDD" id="cd06171">
    <property type="entry name" value="Sigma70_r4"/>
    <property type="match status" value="1"/>
</dbReference>
<evidence type="ECO:0000256" key="1">
    <source>
        <dbReference type="ARBA" id="ARBA00010641"/>
    </source>
</evidence>
<evidence type="ECO:0000256" key="4">
    <source>
        <dbReference type="ARBA" id="ARBA00023125"/>
    </source>
</evidence>
<dbReference type="Gene3D" id="1.10.10.10">
    <property type="entry name" value="Winged helix-like DNA-binding domain superfamily/Winged helix DNA-binding domain"/>
    <property type="match status" value="1"/>
</dbReference>
<dbReference type="InterPro" id="IPR036388">
    <property type="entry name" value="WH-like_DNA-bd_sf"/>
</dbReference>
<dbReference type="InterPro" id="IPR014284">
    <property type="entry name" value="RNA_pol_sigma-70_dom"/>
</dbReference>
<dbReference type="NCBIfam" id="TIGR02983">
    <property type="entry name" value="SigE-fam_strep"/>
    <property type="match status" value="1"/>
</dbReference>
<reference evidence="9" key="1">
    <citation type="journal article" date="2019" name="Int. J. Syst. Evol. Microbiol.">
        <title>The Global Catalogue of Microorganisms (GCM) 10K type strain sequencing project: providing services to taxonomists for standard genome sequencing and annotation.</title>
        <authorList>
            <consortium name="The Broad Institute Genomics Platform"/>
            <consortium name="The Broad Institute Genome Sequencing Center for Infectious Disease"/>
            <person name="Wu L."/>
            <person name="Ma J."/>
        </authorList>
    </citation>
    <scope>NUCLEOTIDE SEQUENCE [LARGE SCALE GENOMIC DNA]</scope>
    <source>
        <strain evidence="9">JCM 18531</strain>
    </source>
</reference>
<evidence type="ECO:0000313" key="9">
    <source>
        <dbReference type="Proteomes" id="UP001499974"/>
    </source>
</evidence>
<comment type="similarity">
    <text evidence="1">Belongs to the sigma-70 factor family. ECF subfamily.</text>
</comment>
<proteinExistence type="inferred from homology"/>
<dbReference type="EMBL" id="BAABKM010000005">
    <property type="protein sequence ID" value="GAA4721531.1"/>
    <property type="molecule type" value="Genomic_DNA"/>
</dbReference>
<organism evidence="8 9">
    <name type="scientific">Nocardioides conyzicola</name>
    <dbReference type="NCBI Taxonomy" id="1651781"/>
    <lineage>
        <taxon>Bacteria</taxon>
        <taxon>Bacillati</taxon>
        <taxon>Actinomycetota</taxon>
        <taxon>Actinomycetes</taxon>
        <taxon>Propionibacteriales</taxon>
        <taxon>Nocardioidaceae</taxon>
        <taxon>Nocardioides</taxon>
    </lineage>
</organism>
<dbReference type="SUPFAM" id="SSF88659">
    <property type="entry name" value="Sigma3 and sigma4 domains of RNA polymerase sigma factors"/>
    <property type="match status" value="1"/>
</dbReference>
<dbReference type="Proteomes" id="UP001499974">
    <property type="component" value="Unassembled WGS sequence"/>
</dbReference>
<keyword evidence="3" id="KW-0731">Sigma factor</keyword>
<accession>A0ABP8Y5P0</accession>
<keyword evidence="2" id="KW-0805">Transcription regulation</keyword>
<evidence type="ECO:0000256" key="3">
    <source>
        <dbReference type="ARBA" id="ARBA00023082"/>
    </source>
</evidence>
<dbReference type="Pfam" id="PF08281">
    <property type="entry name" value="Sigma70_r4_2"/>
    <property type="match status" value="1"/>
</dbReference>
<dbReference type="RefSeq" id="WP_345524257.1">
    <property type="nucleotide sequence ID" value="NZ_BAABKM010000005.1"/>
</dbReference>
<protein>
    <submittedName>
        <fullName evidence="8">SigE family RNA polymerase sigma factor</fullName>
    </submittedName>
</protein>
<evidence type="ECO:0000259" key="6">
    <source>
        <dbReference type="Pfam" id="PF04542"/>
    </source>
</evidence>